<reference evidence="5" key="1">
    <citation type="submission" date="2022-04" db="EMBL/GenBank/DDBJ databases">
        <title>Roseomonas acroporae sp. nov., isolated from coral Acropora digitifera.</title>
        <authorList>
            <person name="Sun H."/>
        </authorList>
    </citation>
    <scope>NUCLEOTIDE SEQUENCE</scope>
    <source>
        <strain evidence="5">NAR14</strain>
    </source>
</reference>
<dbReference type="Proteomes" id="UP001139516">
    <property type="component" value="Unassembled WGS sequence"/>
</dbReference>
<evidence type="ECO:0000313" key="6">
    <source>
        <dbReference type="Proteomes" id="UP001139516"/>
    </source>
</evidence>
<evidence type="ECO:0000256" key="3">
    <source>
        <dbReference type="SAM" id="MobiDB-lite"/>
    </source>
</evidence>
<dbReference type="InterPro" id="IPR011990">
    <property type="entry name" value="TPR-like_helical_dom_sf"/>
</dbReference>
<evidence type="ECO:0000256" key="2">
    <source>
        <dbReference type="PROSITE-ProRule" id="PRU00339"/>
    </source>
</evidence>
<feature type="repeat" description="TPR" evidence="2">
    <location>
        <begin position="270"/>
        <end position="303"/>
    </location>
</feature>
<dbReference type="InterPro" id="IPR001296">
    <property type="entry name" value="Glyco_trans_1"/>
</dbReference>
<keyword evidence="5" id="KW-0328">Glycosyltransferase</keyword>
<dbReference type="SUPFAM" id="SSF53756">
    <property type="entry name" value="UDP-Glycosyltransferase/glycogen phosphorylase"/>
    <property type="match status" value="3"/>
</dbReference>
<sequence length="1838" mass="197232">MIKLKLLRTREGEPGHGGTGLRALIVAADAARDRRDWPAAAALYRQVFEADPTRYDLAIQLGHMLKESADYEAADDAYAAALAGRPDDDDLHLQIGHLRKLQRDLPGALAAYRAAMAIAPGNLAARAEHDRVAALLAAAPASPPSPSPVPPIAAPSSPAPSASIPSAPIPSAPIPSAPAPPPLAAAAPTAGPDRQPEPSLDAATLRTKGDLARDARHWDAAARHYGAYLDLVPDDAPIRVQLGHMLKESGNLAGGEAAYRAALRLMPQDADLHLQLGHVLKLRGRRLEALEAYRESFRLRPVRSTAVELRGLDPEVDIDLAAPPHAGTRTTYVEISDLLIVLARSATVSGIQRVQLGLLSHLLGGEAGRDRRLEVAAWQDGRLWRLPAATLRRIVAEAEAPGEADLAERRRLLAALGENAVLAMPGQGDTLVETGATWLHDDLTAQHERLKAAGVRLGACLYDFIPLTHPEYCHSWLTERFSNTIADALLHLDFALPISDFTRDEMQRLLRQGGYPALPARTVALAHEQVQPAGEEWTPAIAELQGTEYVLCVGTMHAHKNHALMLQAWQILLRRGMEPPTLVFAGSRGHGVDELFRQLEATDHLDGRVKVFEGLSDRELATLYRGCLFTAFPSIVEGWGLPVGESLAYGKVCIAANTSAIPEVGGALPVYVDPFSGREMADAVAALLEDRGGLARREAAIRQEFRPRSWAAYGAAFLRAVDELAAAERRQAVVLEPGRIVRPRQHANAWRHGTALPRHDALVRRVLGRLVLGRGWHPPETWGSWTSRREAEIGFATPLAPGSAVRVLLQLVTLPWPRRNRVTVRAGCGASRSMALPATGRTEFVLWLDCTVGEAGRVALTLSIEGAMMVAEDPRELGVGLARLLYLPRDEGAERLEAARLVRPAPPLDRAGNPAVPRDRAAFELLLRQGFMLGEGWGPLERDGTWMDAPRAGIAFGAAAAPGSLVRVALRLAFAPRARGLVVTARSACGGTGSLAAGEGDLLWIDCRVGAGRRIALTLETAGAARGAFGALVRLVALAYGAQEDAAERLRLAEALLFPRPERPAAAEERINITVAGHLKGSYSLAAVNRRLALSLDAALPGQVRVEQVEGQPVQDLTHMPPAERARLRELARVPEFEEGAEIVIAQHWPVWVPPPGRDLPLAYVFWEESRLPRQMVETLNHGFRGVLASSRSVAKALVDSGVSLPVRVIGYAPDLGAFQAAGQRRPALREKPIAAAAPFTFLHVSSCFPRKGVDVLLAAFARAFRRGDPVRLLVKGFHNPHNTVAADLAAMQAADPQMPAVTVLDRDLLTEGMAKLYESADAVVLPTRGEGFNIPAAEALAAGLPLIVTGFGAQTDFASPDAARLIDYRFAQSRSHLATPGSVWAEPDAESLARLLRETFEQARAAEAGDAAARAGAAARRARGQAIAARVGDPAAWAARVTGAARALLAAPPAAMPSVAWISTWNVRCGIAEYSRMLLDRFGGAADRVAVLCDERTAPGEPNSPHGWPVVRAWRVLDPRSIEGLLQAIERTDAALVVIQHHPGLINWPELATILTDRRLAGRQVTVTLHNVRDLLASDPLRLPGIAAALATASRVLVHTVRDVNHLKGIGLIDNVTLFPQGADRQELVARPARPLPADSAPLIGAYGFLLPHKGFATLIQAFARLRGTWPQARLRMVTAEYPIQDSAEEMARCRHLAAQHGVAEAVEWHTGYLPNAQSLALLHECDLTVLPYQETPESSSAAVRNAIASRTPVAVTPISIFDDVDDAVLRLPGIGVEEVAGGIAALLRDAAARGAVQERAGKWLEEHDWALLGRRLRQIGQGLAASASDGAGMPAG</sequence>
<dbReference type="Pfam" id="PF13692">
    <property type="entry name" value="Glyco_trans_1_4"/>
    <property type="match status" value="1"/>
</dbReference>
<dbReference type="EMBL" id="JALPRX010000012">
    <property type="protein sequence ID" value="MCK8783508.1"/>
    <property type="molecule type" value="Genomic_DNA"/>
</dbReference>
<keyword evidence="2" id="KW-0802">TPR repeat</keyword>
<proteinExistence type="predicted"/>
<gene>
    <name evidence="5" type="ORF">M0638_03815</name>
</gene>
<dbReference type="SUPFAM" id="SSF48452">
    <property type="entry name" value="TPR-like"/>
    <property type="match status" value="2"/>
</dbReference>
<feature type="domain" description="Glycosyl transferase family 1" evidence="4">
    <location>
        <begin position="1640"/>
        <end position="1792"/>
    </location>
</feature>
<dbReference type="RefSeq" id="WP_248665634.1">
    <property type="nucleotide sequence ID" value="NZ_JALPRX010000012.1"/>
</dbReference>
<feature type="compositionally biased region" description="Pro residues" evidence="3">
    <location>
        <begin position="141"/>
        <end position="153"/>
    </location>
</feature>
<dbReference type="Gene3D" id="3.40.50.2000">
    <property type="entry name" value="Glycogen Phosphorylase B"/>
    <property type="match status" value="4"/>
</dbReference>
<feature type="region of interest" description="Disordered" evidence="3">
    <location>
        <begin position="139"/>
        <end position="206"/>
    </location>
</feature>
<accession>A0A9X2BSF4</accession>
<keyword evidence="1 5" id="KW-0808">Transferase</keyword>
<dbReference type="InterPro" id="IPR019734">
    <property type="entry name" value="TPR_rpt"/>
</dbReference>
<dbReference type="CDD" id="cd03809">
    <property type="entry name" value="GT4_MtfB-like"/>
    <property type="match status" value="1"/>
</dbReference>
<protein>
    <submittedName>
        <fullName evidence="5">Glycosyltransferase</fullName>
        <ecNumber evidence="5">2.4.-.-</ecNumber>
    </submittedName>
</protein>
<evidence type="ECO:0000313" key="5">
    <source>
        <dbReference type="EMBL" id="MCK8783508.1"/>
    </source>
</evidence>
<name>A0A9X2BSF4_9PROT</name>
<dbReference type="Pfam" id="PF00534">
    <property type="entry name" value="Glycos_transf_1"/>
    <property type="match status" value="2"/>
</dbReference>
<dbReference type="GO" id="GO:0009103">
    <property type="term" value="P:lipopolysaccharide biosynthetic process"/>
    <property type="evidence" value="ECO:0007669"/>
    <property type="project" value="TreeGrafter"/>
</dbReference>
<feature type="compositionally biased region" description="Pro residues" evidence="3">
    <location>
        <begin position="167"/>
        <end position="183"/>
    </location>
</feature>
<dbReference type="PANTHER" id="PTHR46401:SF2">
    <property type="entry name" value="GLYCOSYLTRANSFERASE WBBK-RELATED"/>
    <property type="match status" value="1"/>
</dbReference>
<evidence type="ECO:0000259" key="4">
    <source>
        <dbReference type="Pfam" id="PF00534"/>
    </source>
</evidence>
<feature type="compositionally biased region" description="Low complexity" evidence="3">
    <location>
        <begin position="154"/>
        <end position="166"/>
    </location>
</feature>
<feature type="repeat" description="TPR" evidence="2">
    <location>
        <begin position="55"/>
        <end position="88"/>
    </location>
</feature>
<organism evidence="5 6">
    <name type="scientific">Roseomonas acroporae</name>
    <dbReference type="NCBI Taxonomy" id="2937791"/>
    <lineage>
        <taxon>Bacteria</taxon>
        <taxon>Pseudomonadati</taxon>
        <taxon>Pseudomonadota</taxon>
        <taxon>Alphaproteobacteria</taxon>
        <taxon>Acetobacterales</taxon>
        <taxon>Roseomonadaceae</taxon>
        <taxon>Roseomonas</taxon>
    </lineage>
</organism>
<dbReference type="PROSITE" id="PS50005">
    <property type="entry name" value="TPR"/>
    <property type="match status" value="2"/>
</dbReference>
<keyword evidence="6" id="KW-1185">Reference proteome</keyword>
<comment type="caution">
    <text evidence="5">The sequence shown here is derived from an EMBL/GenBank/DDBJ whole genome shotgun (WGS) entry which is preliminary data.</text>
</comment>
<evidence type="ECO:0000256" key="1">
    <source>
        <dbReference type="ARBA" id="ARBA00022679"/>
    </source>
</evidence>
<dbReference type="SMART" id="SM00028">
    <property type="entry name" value="TPR"/>
    <property type="match status" value="6"/>
</dbReference>
<dbReference type="EC" id="2.4.-.-" evidence="5"/>
<dbReference type="GO" id="GO:0016757">
    <property type="term" value="F:glycosyltransferase activity"/>
    <property type="evidence" value="ECO:0007669"/>
    <property type="project" value="UniProtKB-KW"/>
</dbReference>
<dbReference type="PANTHER" id="PTHR46401">
    <property type="entry name" value="GLYCOSYLTRANSFERASE WBBK-RELATED"/>
    <property type="match status" value="1"/>
</dbReference>
<feature type="domain" description="Glycosyl transferase family 1" evidence="4">
    <location>
        <begin position="542"/>
        <end position="697"/>
    </location>
</feature>
<dbReference type="Gene3D" id="1.25.40.10">
    <property type="entry name" value="Tetratricopeptide repeat domain"/>
    <property type="match status" value="2"/>
</dbReference>